<accession>A0ABW3QM90</accession>
<dbReference type="EMBL" id="JBHTLP010000008">
    <property type="protein sequence ID" value="MFD1141935.1"/>
    <property type="molecule type" value="Genomic_DNA"/>
</dbReference>
<dbReference type="Proteomes" id="UP001597116">
    <property type="component" value="Unassembled WGS sequence"/>
</dbReference>
<sequence length="509" mass="57638">MQIIRLKNLVELQISFDEDKPLTAIMGPNGFGKSTILHLLAASFRPTNVRTGNTQTIQGEEWHYVNFFPSTPDGTWSSSQVSITHTYRTGATVNREDLAISKSIRYWLPKIKSKPQRETYYIGVKECVPEIERERVIKNIKYKTKDQADSQSEKIRKKVGEILNREYSKSYINRLSKKRSLLGVKHGTINYSALSMGAGEQRLFKLLEVLEKAGKYSLILIDELDLLLHTDALHRLLKVLKEYASSKSLQVIFTTHRESVADVNFGDYIAVRHLYHSLVPPYKTLCFNDTKPEALARLRGVLEKELEIFCEDEMAKAVIEKLAFQINVSRFLSVSSYGPAINSFTFASAFVLKQENDGKSLNKTLFVLDGDEYATLEEQKLQIQRVLTGNEGGPGGLGDKRREKALTLLCSFNSPGCKCPEETLYDMVRSVNWGISIEIDQVLTAAANAQGEVQPKKKVEKILDYIGGERSRALGHFIDAAALSENWSAYIEPIKVWLEDKKPRILEQY</sequence>
<dbReference type="InterPro" id="IPR051396">
    <property type="entry name" value="Bact_Antivir_Def_Nuclease"/>
</dbReference>
<dbReference type="PANTHER" id="PTHR43581:SF2">
    <property type="entry name" value="EXCINUCLEASE ATPASE SUBUNIT"/>
    <property type="match status" value="1"/>
</dbReference>
<comment type="caution">
    <text evidence="2">The sequence shown here is derived from an EMBL/GenBank/DDBJ whole genome shotgun (WGS) entry which is preliminary data.</text>
</comment>
<dbReference type="Gene3D" id="3.40.50.300">
    <property type="entry name" value="P-loop containing nucleotide triphosphate hydrolases"/>
    <property type="match status" value="1"/>
</dbReference>
<dbReference type="InterPro" id="IPR027417">
    <property type="entry name" value="P-loop_NTPase"/>
</dbReference>
<dbReference type="InterPro" id="IPR003593">
    <property type="entry name" value="AAA+_ATPase"/>
</dbReference>
<feature type="domain" description="AAA+ ATPase" evidence="1">
    <location>
        <begin position="19"/>
        <end position="280"/>
    </location>
</feature>
<dbReference type="RefSeq" id="WP_265992441.1">
    <property type="nucleotide sequence ID" value="NZ_CP110973.1"/>
</dbReference>
<dbReference type="SUPFAM" id="SSF52540">
    <property type="entry name" value="P-loop containing nucleoside triphosphate hydrolases"/>
    <property type="match status" value="1"/>
</dbReference>
<dbReference type="PANTHER" id="PTHR43581">
    <property type="entry name" value="ATP/GTP PHOSPHATASE"/>
    <property type="match status" value="1"/>
</dbReference>
<gene>
    <name evidence="2" type="ORF">ACFQ4C_12485</name>
</gene>
<reference evidence="3" key="1">
    <citation type="journal article" date="2019" name="Int. J. Syst. Evol. Microbiol.">
        <title>The Global Catalogue of Microorganisms (GCM) 10K type strain sequencing project: providing services to taxonomists for standard genome sequencing and annotation.</title>
        <authorList>
            <consortium name="The Broad Institute Genomics Platform"/>
            <consortium name="The Broad Institute Genome Sequencing Center for Infectious Disease"/>
            <person name="Wu L."/>
            <person name="Ma J."/>
        </authorList>
    </citation>
    <scope>NUCLEOTIDE SEQUENCE [LARGE SCALE GENOMIC DNA]</scope>
    <source>
        <strain evidence="3">CCUG 55608</strain>
    </source>
</reference>
<name>A0ABW3QM90_9BACT</name>
<dbReference type="InterPro" id="IPR003959">
    <property type="entry name" value="ATPase_AAA_core"/>
</dbReference>
<dbReference type="Pfam" id="PF13304">
    <property type="entry name" value="AAA_21"/>
    <property type="match status" value="1"/>
</dbReference>
<keyword evidence="3" id="KW-1185">Reference proteome</keyword>
<evidence type="ECO:0000259" key="1">
    <source>
        <dbReference type="SMART" id="SM00382"/>
    </source>
</evidence>
<organism evidence="2 3">
    <name type="scientific">Larkinella insperata</name>
    <dbReference type="NCBI Taxonomy" id="332158"/>
    <lineage>
        <taxon>Bacteria</taxon>
        <taxon>Pseudomonadati</taxon>
        <taxon>Bacteroidota</taxon>
        <taxon>Cytophagia</taxon>
        <taxon>Cytophagales</taxon>
        <taxon>Spirosomataceae</taxon>
        <taxon>Larkinella</taxon>
    </lineage>
</organism>
<protein>
    <submittedName>
        <fullName evidence="2">AAA family ATPase</fullName>
    </submittedName>
</protein>
<dbReference type="SMART" id="SM00382">
    <property type="entry name" value="AAA"/>
    <property type="match status" value="1"/>
</dbReference>
<evidence type="ECO:0000313" key="2">
    <source>
        <dbReference type="EMBL" id="MFD1141935.1"/>
    </source>
</evidence>
<proteinExistence type="predicted"/>
<evidence type="ECO:0000313" key="3">
    <source>
        <dbReference type="Proteomes" id="UP001597116"/>
    </source>
</evidence>